<feature type="domain" description="Neutral/alkaline non-lysosomal ceramidase N-terminal" evidence="1">
    <location>
        <begin position="8"/>
        <end position="217"/>
    </location>
</feature>
<evidence type="ECO:0000259" key="1">
    <source>
        <dbReference type="Pfam" id="PF04734"/>
    </source>
</evidence>
<protein>
    <recommendedName>
        <fullName evidence="1">Neutral/alkaline non-lysosomal ceramidase N-terminal domain-containing protein</fullName>
    </recommendedName>
</protein>
<dbReference type="OrthoDB" id="622550at2"/>
<dbReference type="Proteomes" id="UP000250369">
    <property type="component" value="Unassembled WGS sequence"/>
</dbReference>
<dbReference type="AlphaFoldDB" id="A0A329LXK0"/>
<dbReference type="Pfam" id="PF04734">
    <property type="entry name" value="Ceramidase_alk"/>
    <property type="match status" value="1"/>
</dbReference>
<organism evidence="2 3">
    <name type="scientific">Paenibacillus contaminans</name>
    <dbReference type="NCBI Taxonomy" id="450362"/>
    <lineage>
        <taxon>Bacteria</taxon>
        <taxon>Bacillati</taxon>
        <taxon>Bacillota</taxon>
        <taxon>Bacilli</taxon>
        <taxon>Bacillales</taxon>
        <taxon>Paenibacillaceae</taxon>
        <taxon>Paenibacillus</taxon>
    </lineage>
</organism>
<evidence type="ECO:0000313" key="2">
    <source>
        <dbReference type="EMBL" id="RAV12464.1"/>
    </source>
</evidence>
<evidence type="ECO:0000313" key="3">
    <source>
        <dbReference type="Proteomes" id="UP000250369"/>
    </source>
</evidence>
<accession>A0A329LXK0</accession>
<dbReference type="InterPro" id="IPR031329">
    <property type="entry name" value="NEUT/ALK_ceramidase_N"/>
</dbReference>
<comment type="caution">
    <text evidence="2">The sequence shown here is derived from an EMBL/GenBank/DDBJ whole genome shotgun (WGS) entry which is preliminary data.</text>
</comment>
<dbReference type="EMBL" id="QMFB01000033">
    <property type="protein sequence ID" value="RAV12464.1"/>
    <property type="molecule type" value="Genomic_DNA"/>
</dbReference>
<sequence>MRFGIAKDLITPDITTYMSGYASYFDRPFLGIHDDLYVRTLSVDDGHKRLLFISLDLLFHDAALTRTVQEWTERHFGFPPDRLFLTYSHTHGGPAVRGYDDVSQHSGEYEAFLLTRIQSCIARAMANEFEGSLEYGSAAGDWNINRRLPVGGEVTNNPNPQGVKDDRLHVLRVLDTTGKTRVILFNYACHPVTVRDTPYISGDFPGRACQLLEAEYFGAVGMFFQGAGGNSRPKVTAYGGSFITCTYEEVDEMALSLTRSIKRLCRTPGALSPVKLTLDASQFTVRLELEPFPKSYLEELAANGYPGLRKIAVRVLDKYDDMPDDIELRAGLAKLSDSLYIAYMGGEPCCEVKQKLEALFPGVTLLFFGYADSTAYIPDDKIIAEGGYEAEGSAVEYGHKGSLKNGVDARMAQAFKNAYDRLSKR</sequence>
<proteinExistence type="predicted"/>
<keyword evidence="3" id="KW-1185">Reference proteome</keyword>
<dbReference type="RefSeq" id="WP_113035607.1">
    <property type="nucleotide sequence ID" value="NZ_QMFB01000033.1"/>
</dbReference>
<gene>
    <name evidence="2" type="ORF">DQG23_34595</name>
</gene>
<reference evidence="2 3" key="1">
    <citation type="journal article" date="2009" name="Int. J. Syst. Evol. Microbiol.">
        <title>Paenibacillus contaminans sp. nov., isolated from a contaminated laboratory plate.</title>
        <authorList>
            <person name="Chou J.H."/>
            <person name="Lee J.H."/>
            <person name="Lin M.C."/>
            <person name="Chang P.S."/>
            <person name="Arun A.B."/>
            <person name="Young C.C."/>
            <person name="Chen W.M."/>
        </authorList>
    </citation>
    <scope>NUCLEOTIDE SEQUENCE [LARGE SCALE GENOMIC DNA]</scope>
    <source>
        <strain evidence="2 3">CKOBP-6</strain>
    </source>
</reference>
<name>A0A329LXK0_9BACL</name>